<organism evidence="6 8">
    <name type="scientific">Sphingosinicella microcystinivorans</name>
    <dbReference type="NCBI Taxonomy" id="335406"/>
    <lineage>
        <taxon>Bacteria</taxon>
        <taxon>Pseudomonadati</taxon>
        <taxon>Pseudomonadota</taxon>
        <taxon>Alphaproteobacteria</taxon>
        <taxon>Sphingomonadales</taxon>
        <taxon>Sphingosinicellaceae</taxon>
        <taxon>Sphingosinicella</taxon>
    </lineage>
</organism>
<evidence type="ECO:0000256" key="1">
    <source>
        <dbReference type="ARBA" id="ARBA00004418"/>
    </source>
</evidence>
<dbReference type="GO" id="GO:1904680">
    <property type="term" value="F:peptide transmembrane transporter activity"/>
    <property type="evidence" value="ECO:0007669"/>
    <property type="project" value="TreeGrafter"/>
</dbReference>
<accession>A0AAD1DC88</accession>
<comment type="similarity">
    <text evidence="2">Belongs to the bacterial solute-binding protein 5 family.</text>
</comment>
<evidence type="ECO:0000313" key="7">
    <source>
        <dbReference type="EMBL" id="RKS88160.1"/>
    </source>
</evidence>
<dbReference type="Proteomes" id="UP000276029">
    <property type="component" value="Unassembled WGS sequence"/>
</dbReference>
<proteinExistence type="inferred from homology"/>
<dbReference type="EMBL" id="AP018711">
    <property type="protein sequence ID" value="BBE35971.1"/>
    <property type="molecule type" value="Genomic_DNA"/>
</dbReference>
<evidence type="ECO:0000313" key="8">
    <source>
        <dbReference type="Proteomes" id="UP000275727"/>
    </source>
</evidence>
<dbReference type="PIRSF" id="PIRSF002741">
    <property type="entry name" value="MppA"/>
    <property type="match status" value="1"/>
</dbReference>
<dbReference type="CDD" id="cd08504">
    <property type="entry name" value="PBP2_OppA"/>
    <property type="match status" value="1"/>
</dbReference>
<evidence type="ECO:0000259" key="5">
    <source>
        <dbReference type="Pfam" id="PF00496"/>
    </source>
</evidence>
<dbReference type="SUPFAM" id="SSF53850">
    <property type="entry name" value="Periplasmic binding protein-like II"/>
    <property type="match status" value="1"/>
</dbReference>
<dbReference type="GO" id="GO:0030288">
    <property type="term" value="C:outer membrane-bounded periplasmic space"/>
    <property type="evidence" value="ECO:0007669"/>
    <property type="project" value="UniProtKB-ARBA"/>
</dbReference>
<dbReference type="RefSeq" id="WP_121052150.1">
    <property type="nucleotide sequence ID" value="NZ_AP018711.1"/>
</dbReference>
<dbReference type="AlphaFoldDB" id="A0AAD1DC88"/>
<evidence type="ECO:0000256" key="4">
    <source>
        <dbReference type="ARBA" id="ARBA00022729"/>
    </source>
</evidence>
<gene>
    <name evidence="7" type="ORF">DFR51_2807</name>
    <name evidence="6" type="ORF">SmB9_36290</name>
</gene>
<name>A0AAD1DC88_SPHMI</name>
<reference evidence="7 9" key="2">
    <citation type="submission" date="2018-10" db="EMBL/GenBank/DDBJ databases">
        <title>Genomic Encyclopedia of Type Strains, Phase IV (KMG-IV): sequencing the most valuable type-strain genomes for metagenomic binning, comparative biology and taxonomic classification.</title>
        <authorList>
            <person name="Goeker M."/>
        </authorList>
    </citation>
    <scope>NUCLEOTIDE SEQUENCE [LARGE SCALE GENOMIC DNA]</scope>
    <source>
        <strain evidence="7 9">DSM 19791</strain>
    </source>
</reference>
<comment type="subcellular location">
    <subcellularLocation>
        <location evidence="1">Periplasm</location>
    </subcellularLocation>
</comment>
<dbReference type="PANTHER" id="PTHR30290">
    <property type="entry name" value="PERIPLASMIC BINDING COMPONENT OF ABC TRANSPORTER"/>
    <property type="match status" value="1"/>
</dbReference>
<dbReference type="Pfam" id="PF00496">
    <property type="entry name" value="SBP_bac_5"/>
    <property type="match status" value="1"/>
</dbReference>
<dbReference type="KEGG" id="smic:SmB9_36290"/>
<evidence type="ECO:0000256" key="3">
    <source>
        <dbReference type="ARBA" id="ARBA00022448"/>
    </source>
</evidence>
<evidence type="ECO:0000256" key="2">
    <source>
        <dbReference type="ARBA" id="ARBA00005695"/>
    </source>
</evidence>
<dbReference type="GO" id="GO:0015833">
    <property type="term" value="P:peptide transport"/>
    <property type="evidence" value="ECO:0007669"/>
    <property type="project" value="TreeGrafter"/>
</dbReference>
<dbReference type="InterPro" id="IPR030678">
    <property type="entry name" value="Peptide/Ni-bd"/>
</dbReference>
<evidence type="ECO:0000313" key="6">
    <source>
        <dbReference type="EMBL" id="BBE35971.1"/>
    </source>
</evidence>
<reference evidence="6 8" key="1">
    <citation type="submission" date="2018-06" db="EMBL/GenBank/DDBJ databases">
        <title>Complete Genome Sequence of the Microcystin-Degrading Bacterium Sphingosinicella microcystinivorans Strain B-9.</title>
        <authorList>
            <person name="Jin H."/>
            <person name="Nishizawa T."/>
            <person name="Guo Y."/>
            <person name="Nishizawa A."/>
            <person name="Park H."/>
            <person name="Kato H."/>
            <person name="Tsuji K."/>
            <person name="Harada K."/>
        </authorList>
    </citation>
    <scope>NUCLEOTIDE SEQUENCE [LARGE SCALE GENOMIC DNA]</scope>
    <source>
        <strain evidence="6 8">B9</strain>
    </source>
</reference>
<dbReference type="Gene3D" id="3.40.190.10">
    <property type="entry name" value="Periplasmic binding protein-like II"/>
    <property type="match status" value="1"/>
</dbReference>
<sequence>MIRAAIITACTLLALAGCDRATDSDSDSALRMAFVNDDGASLVPEDSLENAAARAMHIGLTTLEPSGRVVPSLALSWRVSDDGLTYVFKLREAYWADGRRLTAGDVVAVMRRIVSPGSGNPLRDELMMINNAALIAANRRPARMLGVSDPRPDTVVITLAKPEPALLQLLADPAAAIVRSGKTPPASGAFTKADDAGDADGALHLVKNSAYYAADTVSLAGATLSRTDAEGAIRRFNAGELDIVSGSRLTGLRAARSGGDSQTLRLEPTWGLYFYLARTSSGPLADIRVRRALAMSFDRTGILSRLFGVTGLQPAYSALPPTLPDAYAGSAGDWAGWSADVRESEAVRLLAEAGYTFNQPLTLSVAIPHGREHADLLAAISNSWGVIGVRVKAYARGPLSHRRAIEKGDFDLAAVERIGRAPVADTFLQPFTCAVRFGGYCNPAVDQLLADAAAEDDPGTRIQLQRRANRLISEDAPLIAVLSPIRWSLVSPRVTGWENNVAGAHPLSGLAMSGTKKE</sequence>
<dbReference type="Gene3D" id="3.10.105.10">
    <property type="entry name" value="Dipeptide-binding Protein, Domain 3"/>
    <property type="match status" value="1"/>
</dbReference>
<dbReference type="Gene3D" id="3.90.76.10">
    <property type="entry name" value="Dipeptide-binding Protein, Domain 1"/>
    <property type="match status" value="1"/>
</dbReference>
<keyword evidence="3" id="KW-0813">Transport</keyword>
<protein>
    <submittedName>
        <fullName evidence="6">ABC transporter substrate-binding protein</fullName>
    </submittedName>
    <submittedName>
        <fullName evidence="7">Oligopeptide transport system substrate-binding protein</fullName>
    </submittedName>
</protein>
<keyword evidence="9" id="KW-1185">Reference proteome</keyword>
<dbReference type="Proteomes" id="UP000275727">
    <property type="component" value="Chromosome"/>
</dbReference>
<dbReference type="GO" id="GO:0043190">
    <property type="term" value="C:ATP-binding cassette (ABC) transporter complex"/>
    <property type="evidence" value="ECO:0007669"/>
    <property type="project" value="InterPro"/>
</dbReference>
<dbReference type="InterPro" id="IPR039424">
    <property type="entry name" value="SBP_5"/>
</dbReference>
<dbReference type="PROSITE" id="PS51257">
    <property type="entry name" value="PROKAR_LIPOPROTEIN"/>
    <property type="match status" value="1"/>
</dbReference>
<evidence type="ECO:0000313" key="9">
    <source>
        <dbReference type="Proteomes" id="UP000276029"/>
    </source>
</evidence>
<dbReference type="PANTHER" id="PTHR30290:SF10">
    <property type="entry name" value="PERIPLASMIC OLIGOPEPTIDE-BINDING PROTEIN-RELATED"/>
    <property type="match status" value="1"/>
</dbReference>
<feature type="domain" description="Solute-binding protein family 5" evidence="5">
    <location>
        <begin position="69"/>
        <end position="432"/>
    </location>
</feature>
<dbReference type="InterPro" id="IPR000914">
    <property type="entry name" value="SBP_5_dom"/>
</dbReference>
<keyword evidence="4" id="KW-0732">Signal</keyword>
<dbReference type="EMBL" id="RBWX01000009">
    <property type="protein sequence ID" value="RKS88160.1"/>
    <property type="molecule type" value="Genomic_DNA"/>
</dbReference>